<evidence type="ECO:0000259" key="5">
    <source>
        <dbReference type="Pfam" id="PF00884"/>
    </source>
</evidence>
<feature type="domain" description="Sulfatase N-terminal" evidence="5">
    <location>
        <begin position="40"/>
        <end position="398"/>
    </location>
</feature>
<keyword evidence="3" id="KW-0378">Hydrolase</keyword>
<evidence type="ECO:0000256" key="1">
    <source>
        <dbReference type="ARBA" id="ARBA00008779"/>
    </source>
</evidence>
<dbReference type="AlphaFoldDB" id="A0A344TGW3"/>
<dbReference type="Pfam" id="PF00884">
    <property type="entry name" value="Sulfatase"/>
    <property type="match status" value="1"/>
</dbReference>
<name>A0A344TGW3_9BACT</name>
<evidence type="ECO:0000313" key="7">
    <source>
        <dbReference type="Proteomes" id="UP000251993"/>
    </source>
</evidence>
<dbReference type="GO" id="GO:0004065">
    <property type="term" value="F:arylsulfatase activity"/>
    <property type="evidence" value="ECO:0007669"/>
    <property type="project" value="TreeGrafter"/>
</dbReference>
<evidence type="ECO:0000256" key="2">
    <source>
        <dbReference type="ARBA" id="ARBA00022723"/>
    </source>
</evidence>
<dbReference type="EMBL" id="CP030850">
    <property type="protein sequence ID" value="AXE17884.1"/>
    <property type="molecule type" value="Genomic_DNA"/>
</dbReference>
<dbReference type="PANTHER" id="PTHR42693:SF53">
    <property type="entry name" value="ENDO-4-O-SULFATASE"/>
    <property type="match status" value="1"/>
</dbReference>
<evidence type="ECO:0000256" key="3">
    <source>
        <dbReference type="ARBA" id="ARBA00022801"/>
    </source>
</evidence>
<dbReference type="Proteomes" id="UP000251993">
    <property type="component" value="Chromosome"/>
</dbReference>
<evidence type="ECO:0000313" key="6">
    <source>
        <dbReference type="EMBL" id="AXE17884.1"/>
    </source>
</evidence>
<dbReference type="GO" id="GO:0046872">
    <property type="term" value="F:metal ion binding"/>
    <property type="evidence" value="ECO:0007669"/>
    <property type="project" value="UniProtKB-KW"/>
</dbReference>
<dbReference type="PROSITE" id="PS00149">
    <property type="entry name" value="SULFATASE_2"/>
    <property type="match status" value="1"/>
</dbReference>
<keyword evidence="7" id="KW-1185">Reference proteome</keyword>
<dbReference type="Gene3D" id="3.30.1120.10">
    <property type="match status" value="1"/>
</dbReference>
<dbReference type="Gene3D" id="3.40.720.10">
    <property type="entry name" value="Alkaline Phosphatase, subunit A"/>
    <property type="match status" value="1"/>
</dbReference>
<evidence type="ECO:0000256" key="4">
    <source>
        <dbReference type="ARBA" id="ARBA00022837"/>
    </source>
</evidence>
<dbReference type="OrthoDB" id="9764377at2"/>
<proteinExistence type="inferred from homology"/>
<dbReference type="InterPro" id="IPR024607">
    <property type="entry name" value="Sulfatase_CS"/>
</dbReference>
<keyword evidence="2" id="KW-0479">Metal-binding</keyword>
<dbReference type="SUPFAM" id="SSF53649">
    <property type="entry name" value="Alkaline phosphatase-like"/>
    <property type="match status" value="1"/>
</dbReference>
<protein>
    <submittedName>
        <fullName evidence="6">Sulfatase</fullName>
    </submittedName>
</protein>
<reference evidence="6 7" key="1">
    <citation type="submission" date="2018-07" db="EMBL/GenBank/DDBJ databases">
        <title>Genome sequencing of Runella.</title>
        <authorList>
            <person name="Baek M.-G."/>
            <person name="Yi H."/>
        </authorList>
    </citation>
    <scope>NUCLEOTIDE SEQUENCE [LARGE SCALE GENOMIC DNA]</scope>
    <source>
        <strain evidence="6 7">HYN0085</strain>
    </source>
</reference>
<keyword evidence="4" id="KW-0106">Calcium</keyword>
<organism evidence="6 7">
    <name type="scientific">Runella rosea</name>
    <dbReference type="NCBI Taxonomy" id="2259595"/>
    <lineage>
        <taxon>Bacteria</taxon>
        <taxon>Pseudomonadati</taxon>
        <taxon>Bacteroidota</taxon>
        <taxon>Cytophagia</taxon>
        <taxon>Cytophagales</taxon>
        <taxon>Spirosomataceae</taxon>
        <taxon>Runella</taxon>
    </lineage>
</organism>
<accession>A0A344TGW3</accession>
<dbReference type="PANTHER" id="PTHR42693">
    <property type="entry name" value="ARYLSULFATASE FAMILY MEMBER"/>
    <property type="match status" value="1"/>
</dbReference>
<dbReference type="InterPro" id="IPR050738">
    <property type="entry name" value="Sulfatase"/>
</dbReference>
<dbReference type="KEGG" id="run:DR864_09140"/>
<comment type="similarity">
    <text evidence="1">Belongs to the sulfatase family.</text>
</comment>
<gene>
    <name evidence="6" type="ORF">DR864_09140</name>
</gene>
<dbReference type="InterPro" id="IPR000917">
    <property type="entry name" value="Sulfatase_N"/>
</dbReference>
<dbReference type="CDD" id="cd16143">
    <property type="entry name" value="ARS_like"/>
    <property type="match status" value="1"/>
</dbReference>
<dbReference type="InterPro" id="IPR017850">
    <property type="entry name" value="Alkaline_phosphatase_core_sf"/>
</dbReference>
<sequence length="515" mass="56901">MKFGNSVFLSSWALIGLLGFRSYFSSNETSQGEKSASALPNIVVILADDLGYGDLQCYNPDSQIPTPHLNQLSQTGIRFTDAHSGSSVCYPTRYGLLTGRYAFRSPLKKGVLGGFSPPLIENERFTIADLLKNAGYQTAVVGKWHLGLAWPHQNGAMLPPRSEPDVWPTGDGLNIQADLTQGPNDLGFDYSYIIPSSLDIPPYLYLENGKPTEREIVELAGNNEPRGIFWRTGPAGKGFNVENTLDILGQKAQQYMTEMSKQKKPFFLYLPLTSPHTPWVPSGEFRGKSNAGIYGDFVMHTDFVVGKMLAKLEALGLKENTLVIFTSDNGADWKPGDKEKFPKHRANYGYRGQKSDVWEGGHRVPFLVSWPQVIHKTRTIDHTICLTDLMATFASLTNQSLPSNAGQDSFDLSKLLTTSPAQKPVRQSIIHHSIDGMFAIRSGKWKYIDGAGSGGWSKGPANHRNPALPTQLYDLENDPAETNNLMETYPKVAANLQALLKQQQQNGYTRNGAKE</sequence>
<dbReference type="RefSeq" id="WP_114066669.1">
    <property type="nucleotide sequence ID" value="NZ_CP030850.1"/>
</dbReference>